<dbReference type="Proteomes" id="UP000504610">
    <property type="component" value="Chromosome 8"/>
</dbReference>
<dbReference type="OrthoDB" id="1112675at2759"/>
<dbReference type="KEGG" id="rsz:130499078"/>
<accession>A0A9W3CBI6</accession>
<dbReference type="RefSeq" id="XP_056848961.1">
    <property type="nucleotide sequence ID" value="XM_056992981.1"/>
</dbReference>
<keyword evidence="1" id="KW-1185">Reference proteome</keyword>
<reference evidence="1" key="1">
    <citation type="journal article" date="2019" name="Database">
        <title>The radish genome database (RadishGD): an integrated information resource for radish genomics.</title>
        <authorList>
            <person name="Yu H.J."/>
            <person name="Baek S."/>
            <person name="Lee Y.J."/>
            <person name="Cho A."/>
            <person name="Mun J.H."/>
        </authorList>
    </citation>
    <scope>NUCLEOTIDE SEQUENCE [LARGE SCALE GENOMIC DNA]</scope>
    <source>
        <strain evidence="1">cv. WK10039</strain>
    </source>
</reference>
<evidence type="ECO:0000313" key="2">
    <source>
        <dbReference type="RefSeq" id="XP_056848961.1"/>
    </source>
</evidence>
<dbReference type="AlphaFoldDB" id="A0A9W3CBI6"/>
<gene>
    <name evidence="2" type="primary">LOC130499078</name>
</gene>
<dbReference type="GeneID" id="130499078"/>
<proteinExistence type="predicted"/>
<organism evidence="1 2">
    <name type="scientific">Raphanus sativus</name>
    <name type="common">Radish</name>
    <name type="synonym">Raphanus raphanistrum var. sativus</name>
    <dbReference type="NCBI Taxonomy" id="3726"/>
    <lineage>
        <taxon>Eukaryota</taxon>
        <taxon>Viridiplantae</taxon>
        <taxon>Streptophyta</taxon>
        <taxon>Embryophyta</taxon>
        <taxon>Tracheophyta</taxon>
        <taxon>Spermatophyta</taxon>
        <taxon>Magnoliopsida</taxon>
        <taxon>eudicotyledons</taxon>
        <taxon>Gunneridae</taxon>
        <taxon>Pentapetalae</taxon>
        <taxon>rosids</taxon>
        <taxon>malvids</taxon>
        <taxon>Brassicales</taxon>
        <taxon>Brassicaceae</taxon>
        <taxon>Brassiceae</taxon>
        <taxon>Raphanus</taxon>
    </lineage>
</organism>
<sequence length="128" mass="14800">MDYLFWRVLPNLEDHIFTWILWYIWKGRNNKVFSNLDIEPISILKLAETEAKLWADAQLLAILVVDRPIPSLPSIPGRWCLTDGSWKENDVFSGQRWYSTLQGFADLMGARNVRASLSPLHSEVEALI</sequence>
<reference evidence="2" key="2">
    <citation type="submission" date="2025-08" db="UniProtKB">
        <authorList>
            <consortium name="RefSeq"/>
        </authorList>
    </citation>
    <scope>IDENTIFICATION</scope>
    <source>
        <tissue evidence="2">Leaf</tissue>
    </source>
</reference>
<evidence type="ECO:0000313" key="1">
    <source>
        <dbReference type="Proteomes" id="UP000504610"/>
    </source>
</evidence>
<name>A0A9W3CBI6_RAPSA</name>
<protein>
    <submittedName>
        <fullName evidence="2">Uncharacterized protein LOC130499078</fullName>
    </submittedName>
</protein>